<evidence type="ECO:0000313" key="2">
    <source>
        <dbReference type="Proteomes" id="UP001165136"/>
    </source>
</evidence>
<dbReference type="RefSeq" id="WP_285489974.1">
    <property type="nucleotide sequence ID" value="NZ_BSTI01000026.1"/>
</dbReference>
<proteinExistence type="predicted"/>
<reference evidence="1" key="1">
    <citation type="submission" date="2023-03" db="EMBL/GenBank/DDBJ databases">
        <title>Amycolatopsis taiwanensis NBRC 103393.</title>
        <authorList>
            <person name="Ichikawa N."/>
            <person name="Sato H."/>
            <person name="Tonouchi N."/>
        </authorList>
    </citation>
    <scope>NUCLEOTIDE SEQUENCE</scope>
    <source>
        <strain evidence="1">NBRC 103393</strain>
    </source>
</reference>
<evidence type="ECO:0000313" key="1">
    <source>
        <dbReference type="EMBL" id="GLY70718.1"/>
    </source>
</evidence>
<organism evidence="1 2">
    <name type="scientific">Amycolatopsis taiwanensis</name>
    <dbReference type="NCBI Taxonomy" id="342230"/>
    <lineage>
        <taxon>Bacteria</taxon>
        <taxon>Bacillati</taxon>
        <taxon>Actinomycetota</taxon>
        <taxon>Actinomycetes</taxon>
        <taxon>Pseudonocardiales</taxon>
        <taxon>Pseudonocardiaceae</taxon>
        <taxon>Amycolatopsis</taxon>
    </lineage>
</organism>
<sequence>MAQTSGDAARRLAVVFRLTEGFASEDQRVVPGELPRRADEIDALAAVAHQGSEAIDQC</sequence>
<keyword evidence="2" id="KW-1185">Reference proteome</keyword>
<protein>
    <submittedName>
        <fullName evidence="1">Uncharacterized protein</fullName>
    </submittedName>
</protein>
<dbReference type="AlphaFoldDB" id="A0A9W6VGF1"/>
<gene>
    <name evidence="1" type="ORF">Atai01_73370</name>
</gene>
<comment type="caution">
    <text evidence="1">The sequence shown here is derived from an EMBL/GenBank/DDBJ whole genome shotgun (WGS) entry which is preliminary data.</text>
</comment>
<dbReference type="EMBL" id="BSTI01000026">
    <property type="protein sequence ID" value="GLY70718.1"/>
    <property type="molecule type" value="Genomic_DNA"/>
</dbReference>
<name>A0A9W6VGF1_9PSEU</name>
<accession>A0A9W6VGF1</accession>
<dbReference type="Proteomes" id="UP001165136">
    <property type="component" value="Unassembled WGS sequence"/>
</dbReference>